<feature type="compositionally biased region" description="Low complexity" evidence="1">
    <location>
        <begin position="175"/>
        <end position="214"/>
    </location>
</feature>
<dbReference type="Proteomes" id="UP001158576">
    <property type="component" value="Chromosome 2"/>
</dbReference>
<keyword evidence="2" id="KW-0472">Membrane</keyword>
<dbReference type="EMBL" id="OU015567">
    <property type="protein sequence ID" value="CAG5111252.1"/>
    <property type="molecule type" value="Genomic_DNA"/>
</dbReference>
<organism evidence="3 4">
    <name type="scientific">Oikopleura dioica</name>
    <name type="common">Tunicate</name>
    <dbReference type="NCBI Taxonomy" id="34765"/>
    <lineage>
        <taxon>Eukaryota</taxon>
        <taxon>Metazoa</taxon>
        <taxon>Chordata</taxon>
        <taxon>Tunicata</taxon>
        <taxon>Appendicularia</taxon>
        <taxon>Copelata</taxon>
        <taxon>Oikopleuridae</taxon>
        <taxon>Oikopleura</taxon>
    </lineage>
</organism>
<keyword evidence="2" id="KW-1133">Transmembrane helix</keyword>
<feature type="region of interest" description="Disordered" evidence="1">
    <location>
        <begin position="170"/>
        <end position="220"/>
    </location>
</feature>
<proteinExistence type="predicted"/>
<keyword evidence="2" id="KW-0812">Transmembrane</keyword>
<evidence type="ECO:0000256" key="2">
    <source>
        <dbReference type="SAM" id="Phobius"/>
    </source>
</evidence>
<keyword evidence="4" id="KW-1185">Reference proteome</keyword>
<feature type="transmembrane region" description="Helical" evidence="2">
    <location>
        <begin position="241"/>
        <end position="257"/>
    </location>
</feature>
<accession>A0ABN7T2H4</accession>
<evidence type="ECO:0000313" key="3">
    <source>
        <dbReference type="EMBL" id="CAG5111252.1"/>
    </source>
</evidence>
<gene>
    <name evidence="3" type="ORF">OKIOD_LOCUS14342</name>
</gene>
<name>A0ABN7T2H4_OIKDI</name>
<evidence type="ECO:0000256" key="1">
    <source>
        <dbReference type="SAM" id="MobiDB-lite"/>
    </source>
</evidence>
<evidence type="ECO:0000313" key="4">
    <source>
        <dbReference type="Proteomes" id="UP001158576"/>
    </source>
</evidence>
<reference evidence="3 4" key="1">
    <citation type="submission" date="2021-04" db="EMBL/GenBank/DDBJ databases">
        <authorList>
            <person name="Bliznina A."/>
        </authorList>
    </citation>
    <scope>NUCLEOTIDE SEQUENCE [LARGE SCALE GENOMIC DNA]</scope>
</reference>
<sequence>MVFFRKNTVAITERGLQFLAIQKSESILRENPCRIWRLAELENWKSMKLQVLFLLSLQNHYEGASTNASSRKCEAEKYIGKERFSQLKKEYMDRYISSLEKAKEIEDLYYPESTSFEPEFDRNEDLETEATKTYGNTDHYNEFVTSMTANRKKTTPLIVYQPFESRPTVGAYPASPSTPLTSITTMTSSTRTSSKSTPISKPIPSTVSSITTTTKRPKFPEISNNNETIQASAKKSSSKQLAGNILFVLLAILGAFLF</sequence>
<protein>
    <submittedName>
        <fullName evidence="3">Oidioi.mRNA.OKI2018_I69.chr2.g5577.t1.cds</fullName>
    </submittedName>
</protein>